<evidence type="ECO:0000256" key="6">
    <source>
        <dbReference type="ARBA" id="ARBA00022989"/>
    </source>
</evidence>
<dbReference type="PRINTS" id="PR00953">
    <property type="entry name" value="TYPE3IMRPROT"/>
</dbReference>
<dbReference type="AlphaFoldDB" id="A0AB39KRX8"/>
<evidence type="ECO:0000313" key="11">
    <source>
        <dbReference type="EMBL" id="XDO96078.1"/>
    </source>
</evidence>
<evidence type="ECO:0000256" key="1">
    <source>
        <dbReference type="ARBA" id="ARBA00002578"/>
    </source>
</evidence>
<organism evidence="11">
    <name type="scientific">Caulobacter sp. 73W</name>
    <dbReference type="NCBI Taxonomy" id="3161137"/>
    <lineage>
        <taxon>Bacteria</taxon>
        <taxon>Pseudomonadati</taxon>
        <taxon>Pseudomonadota</taxon>
        <taxon>Alphaproteobacteria</taxon>
        <taxon>Caulobacterales</taxon>
        <taxon>Caulobacteraceae</taxon>
        <taxon>Caulobacter</taxon>
    </lineage>
</organism>
<name>A0AB39KRX8_9CAUL</name>
<keyword evidence="6 10" id="KW-1133">Transmembrane helix</keyword>
<comment type="subcellular location">
    <subcellularLocation>
        <location evidence="10">Cell membrane</location>
        <topology evidence="10">Multi-pass membrane protein</topology>
    </subcellularLocation>
    <subcellularLocation>
        <location evidence="10">Bacterial flagellum basal body</location>
    </subcellularLocation>
</comment>
<evidence type="ECO:0000256" key="2">
    <source>
        <dbReference type="ARBA" id="ARBA00009772"/>
    </source>
</evidence>
<keyword evidence="5 10" id="KW-0812">Transmembrane</keyword>
<keyword evidence="11" id="KW-0966">Cell projection</keyword>
<evidence type="ECO:0000256" key="10">
    <source>
        <dbReference type="RuleBase" id="RU362071"/>
    </source>
</evidence>
<dbReference type="GO" id="GO:0006605">
    <property type="term" value="P:protein targeting"/>
    <property type="evidence" value="ECO:0007669"/>
    <property type="project" value="UniProtKB-UniRule"/>
</dbReference>
<feature type="transmembrane region" description="Helical" evidence="10">
    <location>
        <begin position="127"/>
        <end position="150"/>
    </location>
</feature>
<gene>
    <name evidence="11" type="primary">fliR</name>
    <name evidence="11" type="ORF">ABOZ73_14940</name>
</gene>
<keyword evidence="11" id="KW-0282">Flagellum</keyword>
<dbReference type="GO" id="GO:0044780">
    <property type="term" value="P:bacterial-type flagellum assembly"/>
    <property type="evidence" value="ECO:0007669"/>
    <property type="project" value="UniProtKB-UniRule"/>
</dbReference>
<feature type="transmembrane region" description="Helical" evidence="10">
    <location>
        <begin position="6"/>
        <end position="27"/>
    </location>
</feature>
<dbReference type="InterPro" id="IPR002010">
    <property type="entry name" value="T3SS_IM_R"/>
</dbReference>
<dbReference type="GO" id="GO:0009425">
    <property type="term" value="C:bacterial-type flagellum basal body"/>
    <property type="evidence" value="ECO:0007669"/>
    <property type="project" value="UniProtKB-SubCell"/>
</dbReference>
<dbReference type="RefSeq" id="WP_369058933.1">
    <property type="nucleotide sequence ID" value="NZ_CP158375.1"/>
</dbReference>
<dbReference type="InterPro" id="IPR006303">
    <property type="entry name" value="FliR"/>
</dbReference>
<keyword evidence="7 10" id="KW-0472">Membrane</keyword>
<sequence>MEYYATAAQVYAGGLVFARLGAMVMLIPGFGDDAVPPRIRLAFAFLMALLITPIVAANVGGPPGTVGEMGGAVIKEVLVGLMIGMILRALTAALNVAGEIIAIQTTLSFAQTVDPAQGMNGNAISSFLGLLGVMIIMTTDLHHLFLGAIVRSYSLFPFTQPVDVNDGVTLMIRTVADAFALGVQLAAPIIVFSLVLNVAVGLISRVMPQFQIFFVTSPLSVLMGLSILALGLGIIGVVWADRYRALLQVFN</sequence>
<dbReference type="Pfam" id="PF01311">
    <property type="entry name" value="Bac_export_1"/>
    <property type="match status" value="1"/>
</dbReference>
<keyword evidence="11" id="KW-0969">Cilium</keyword>
<comment type="similarity">
    <text evidence="2 10">Belongs to the FliR/MopE/SpaR family.</text>
</comment>
<dbReference type="PANTHER" id="PTHR30065:SF8">
    <property type="entry name" value="FLAGELLAR BIOSYNTHETIC PROTEIN FLIR"/>
    <property type="match status" value="1"/>
</dbReference>
<feature type="transmembrane region" description="Helical" evidence="10">
    <location>
        <begin position="178"/>
        <end position="200"/>
    </location>
</feature>
<comment type="function">
    <text evidence="1 10">Role in flagellar biosynthesis.</text>
</comment>
<feature type="transmembrane region" description="Helical" evidence="10">
    <location>
        <begin position="212"/>
        <end position="240"/>
    </location>
</feature>
<evidence type="ECO:0000256" key="7">
    <source>
        <dbReference type="ARBA" id="ARBA00023136"/>
    </source>
</evidence>
<dbReference type="PANTHER" id="PTHR30065">
    <property type="entry name" value="FLAGELLAR BIOSYNTHETIC PROTEIN FLIR"/>
    <property type="match status" value="1"/>
</dbReference>
<evidence type="ECO:0000256" key="5">
    <source>
        <dbReference type="ARBA" id="ARBA00022692"/>
    </source>
</evidence>
<evidence type="ECO:0000256" key="8">
    <source>
        <dbReference type="ARBA" id="ARBA00023143"/>
    </source>
</evidence>
<evidence type="ECO:0000256" key="9">
    <source>
        <dbReference type="NCBIfam" id="TIGR01400"/>
    </source>
</evidence>
<evidence type="ECO:0000256" key="3">
    <source>
        <dbReference type="ARBA" id="ARBA00021717"/>
    </source>
</evidence>
<dbReference type="NCBIfam" id="TIGR01400">
    <property type="entry name" value="fliR"/>
    <property type="match status" value="1"/>
</dbReference>
<keyword evidence="4 10" id="KW-1003">Cell membrane</keyword>
<dbReference type="GO" id="GO:0005886">
    <property type="term" value="C:plasma membrane"/>
    <property type="evidence" value="ECO:0007669"/>
    <property type="project" value="UniProtKB-SubCell"/>
</dbReference>
<keyword evidence="8 10" id="KW-0975">Bacterial flagellum</keyword>
<dbReference type="EMBL" id="CP158375">
    <property type="protein sequence ID" value="XDO96078.1"/>
    <property type="molecule type" value="Genomic_DNA"/>
</dbReference>
<feature type="transmembrane region" description="Helical" evidence="10">
    <location>
        <begin position="77"/>
        <end position="97"/>
    </location>
</feature>
<evidence type="ECO:0000256" key="4">
    <source>
        <dbReference type="ARBA" id="ARBA00022475"/>
    </source>
</evidence>
<protein>
    <recommendedName>
        <fullName evidence="3 9">Flagellar biosynthetic protein FliR</fullName>
    </recommendedName>
</protein>
<feature type="transmembrane region" description="Helical" evidence="10">
    <location>
        <begin position="39"/>
        <end position="57"/>
    </location>
</feature>
<reference evidence="11" key="1">
    <citation type="submission" date="2024-06" db="EMBL/GenBank/DDBJ databases">
        <title>Caulobacter inopinatus, sp. nov.</title>
        <authorList>
            <person name="Donachie S.P."/>
        </authorList>
    </citation>
    <scope>NUCLEOTIDE SEQUENCE</scope>
    <source>
        <strain evidence="11">73W</strain>
    </source>
</reference>
<proteinExistence type="inferred from homology"/>
<accession>A0AB39KRX8</accession>